<organism evidence="4 5">
    <name type="scientific">Plantactinospora sonchi</name>
    <dbReference type="NCBI Taxonomy" id="1544735"/>
    <lineage>
        <taxon>Bacteria</taxon>
        <taxon>Bacillati</taxon>
        <taxon>Actinomycetota</taxon>
        <taxon>Actinomycetes</taxon>
        <taxon>Micromonosporales</taxon>
        <taxon>Micromonosporaceae</taxon>
        <taxon>Plantactinospora</taxon>
    </lineage>
</organism>
<feature type="region of interest" description="Disordered" evidence="1">
    <location>
        <begin position="1"/>
        <end position="25"/>
    </location>
</feature>
<dbReference type="InterPro" id="IPR052336">
    <property type="entry name" value="MlaD_Phospholipid_Transporter"/>
</dbReference>
<feature type="domain" description="Mce/MlaD" evidence="2">
    <location>
        <begin position="63"/>
        <end position="137"/>
    </location>
</feature>
<gene>
    <name evidence="4" type="ORF">V1633_28595</name>
</gene>
<evidence type="ECO:0000259" key="2">
    <source>
        <dbReference type="Pfam" id="PF02470"/>
    </source>
</evidence>
<accession>A0ABU7S0Z6</accession>
<sequence length="504" mass="51603">MSGVPAARLTGRLPNGSPTGCRPGTGRRRSSLALLGAAVLVLSGCEVPELADLPLPGGAPSGPGYRVTAEFTDVLDLVPQAAVKVNDVTVGSVEKVSLSGWTARVRLRVDTTVRLPGNATAAVRQTSLLGEKYVALAAPVTESPAGELADGAVIPLARTKRSAEVEEVLAALGLLLNGGGLAQLKTINEELAAALAGRESAVRDTLHQLDTFVGGLDRQKADLVRAVEALDRLTDRLARQRAVLGDALEALDPGLGVLAEQREQLSGALTALGELGRVGTRVVTESHDSTVASLRALQPVLEQLVQAGDALPKSLDFMLSYPFPPNVTGAIVGDFVNLSVTADLDAATILANLFSARAPERAPDRTGRPADGKGDDGPGRPGGSRPDPGKDDDRPGGVGPLLPGVLPPVCLPVGGLLPLDWLPPLLPECELPPDCELLRPGSLLPRGGLKPPDGVVPPGTIFPPGTRLPLGTILSPGCLLPAPTGETDGRSGGLLDVLGGGLLG</sequence>
<evidence type="ECO:0000313" key="4">
    <source>
        <dbReference type="EMBL" id="MEE6262450.1"/>
    </source>
</evidence>
<feature type="compositionally biased region" description="Basic and acidic residues" evidence="1">
    <location>
        <begin position="360"/>
        <end position="378"/>
    </location>
</feature>
<feature type="region of interest" description="Disordered" evidence="1">
    <location>
        <begin position="360"/>
        <end position="401"/>
    </location>
</feature>
<evidence type="ECO:0000256" key="1">
    <source>
        <dbReference type="SAM" id="MobiDB-lite"/>
    </source>
</evidence>
<dbReference type="PANTHER" id="PTHR33371:SF15">
    <property type="entry name" value="LIPOPROTEIN LPRN"/>
    <property type="match status" value="1"/>
</dbReference>
<dbReference type="InterPro" id="IPR024516">
    <property type="entry name" value="Mce_C"/>
</dbReference>
<reference evidence="4 5" key="1">
    <citation type="submission" date="2024-01" db="EMBL/GenBank/DDBJ databases">
        <title>Genome insights into Plantactinospora sonchi sp. nov.</title>
        <authorList>
            <person name="Wang L."/>
        </authorList>
    </citation>
    <scope>NUCLEOTIDE SEQUENCE [LARGE SCALE GENOMIC DNA]</scope>
    <source>
        <strain evidence="4 5">NEAU-QY2</strain>
    </source>
</reference>
<evidence type="ECO:0000313" key="5">
    <source>
        <dbReference type="Proteomes" id="UP001332243"/>
    </source>
</evidence>
<dbReference type="Proteomes" id="UP001332243">
    <property type="component" value="Unassembled WGS sequence"/>
</dbReference>
<dbReference type="Pfam" id="PF02470">
    <property type="entry name" value="MlaD"/>
    <property type="match status" value="1"/>
</dbReference>
<protein>
    <submittedName>
        <fullName evidence="4">MCE family protein</fullName>
    </submittedName>
</protein>
<dbReference type="NCBIfam" id="TIGR00996">
    <property type="entry name" value="Mtu_fam_mce"/>
    <property type="match status" value="1"/>
</dbReference>
<feature type="domain" description="Mammalian cell entry C-terminal" evidence="3">
    <location>
        <begin position="147"/>
        <end position="328"/>
    </location>
</feature>
<dbReference type="EMBL" id="JAZGQK010000028">
    <property type="protein sequence ID" value="MEE6262450.1"/>
    <property type="molecule type" value="Genomic_DNA"/>
</dbReference>
<dbReference type="InterPro" id="IPR003399">
    <property type="entry name" value="Mce/MlaD"/>
</dbReference>
<dbReference type="RefSeq" id="WP_331217388.1">
    <property type="nucleotide sequence ID" value="NZ_JAZGQK010000028.1"/>
</dbReference>
<dbReference type="InterPro" id="IPR005693">
    <property type="entry name" value="Mce"/>
</dbReference>
<dbReference type="PANTHER" id="PTHR33371">
    <property type="entry name" value="INTERMEMBRANE PHOSPHOLIPID TRANSPORT SYSTEM BINDING PROTEIN MLAD-RELATED"/>
    <property type="match status" value="1"/>
</dbReference>
<name>A0ABU7S0Z6_9ACTN</name>
<proteinExistence type="predicted"/>
<keyword evidence="5" id="KW-1185">Reference proteome</keyword>
<comment type="caution">
    <text evidence="4">The sequence shown here is derived from an EMBL/GenBank/DDBJ whole genome shotgun (WGS) entry which is preliminary data.</text>
</comment>
<evidence type="ECO:0000259" key="3">
    <source>
        <dbReference type="Pfam" id="PF11887"/>
    </source>
</evidence>
<dbReference type="Pfam" id="PF11887">
    <property type="entry name" value="Mce4_CUP1"/>
    <property type="match status" value="1"/>
</dbReference>